<reference evidence="1" key="1">
    <citation type="submission" date="2009-10" db="EMBL/GenBank/DDBJ databases">
        <title>Diversity of trophic interactions inside an arsenic-rich microbial ecosystem.</title>
        <authorList>
            <person name="Bertin P.N."/>
            <person name="Heinrich-Salmeron A."/>
            <person name="Pelletier E."/>
            <person name="Goulhen-Chollet F."/>
            <person name="Arsene-Ploetze F."/>
            <person name="Gallien S."/>
            <person name="Calteau A."/>
            <person name="Vallenet D."/>
            <person name="Casiot C."/>
            <person name="Chane-Woon-Ming B."/>
            <person name="Giloteaux L."/>
            <person name="Barakat M."/>
            <person name="Bonnefoy V."/>
            <person name="Bruneel O."/>
            <person name="Chandler M."/>
            <person name="Cleiss J."/>
            <person name="Duran R."/>
            <person name="Elbaz-Poulichet F."/>
            <person name="Fonknechten N."/>
            <person name="Lauga B."/>
            <person name="Mornico D."/>
            <person name="Ortet P."/>
            <person name="Schaeffer C."/>
            <person name="Siguier P."/>
            <person name="Alexander Thil Smith A."/>
            <person name="Van Dorsselaer A."/>
            <person name="Weissenbach J."/>
            <person name="Medigue C."/>
            <person name="Le Paslier D."/>
        </authorList>
    </citation>
    <scope>NUCLEOTIDE SEQUENCE</scope>
</reference>
<gene>
    <name evidence="1" type="ORF">CARN7_0612</name>
</gene>
<protein>
    <submittedName>
        <fullName evidence="1">Uncharacterized protein</fullName>
    </submittedName>
</protein>
<comment type="caution">
    <text evidence="1">The sequence shown here is derived from an EMBL/GenBank/DDBJ whole genome shotgun (WGS) entry which is preliminary data.</text>
</comment>
<sequence>MIFGPVFTRKTSNKSCGYYLIPGKFIPLKFKFSGLYQRDIND</sequence>
<proteinExistence type="predicted"/>
<accession>E6QRJ4</accession>
<organism evidence="1">
    <name type="scientific">mine drainage metagenome</name>
    <dbReference type="NCBI Taxonomy" id="410659"/>
    <lineage>
        <taxon>unclassified sequences</taxon>
        <taxon>metagenomes</taxon>
        <taxon>ecological metagenomes</taxon>
    </lineage>
</organism>
<evidence type="ECO:0000313" key="1">
    <source>
        <dbReference type="EMBL" id="CBI09866.1"/>
    </source>
</evidence>
<dbReference type="AlphaFoldDB" id="E6QRJ4"/>
<dbReference type="EMBL" id="CABR01000055">
    <property type="protein sequence ID" value="CBI09866.1"/>
    <property type="molecule type" value="Genomic_DNA"/>
</dbReference>
<name>E6QRJ4_9ZZZZ</name>